<accession>A0A1X9LRH8</accession>
<evidence type="ECO:0000313" key="4">
    <source>
        <dbReference type="Proteomes" id="UP000192775"/>
    </source>
</evidence>
<keyword evidence="2" id="KW-0812">Transmembrane</keyword>
<evidence type="ECO:0000313" key="3">
    <source>
        <dbReference type="EMBL" id="ARJ07042.1"/>
    </source>
</evidence>
<dbReference type="Pfam" id="PF13828">
    <property type="entry name" value="DUF4190"/>
    <property type="match status" value="1"/>
</dbReference>
<keyword evidence="2" id="KW-0472">Membrane</keyword>
<proteinExistence type="predicted"/>
<gene>
    <name evidence="3" type="ORF">B5808_18780</name>
</gene>
<feature type="region of interest" description="Disordered" evidence="1">
    <location>
        <begin position="1"/>
        <end position="58"/>
    </location>
</feature>
<dbReference type="KEGG" id="cphy:B5808_18780"/>
<feature type="compositionally biased region" description="Low complexity" evidence="1">
    <location>
        <begin position="41"/>
        <end position="55"/>
    </location>
</feature>
<dbReference type="STRING" id="1619308.B5808_18780"/>
<dbReference type="SUPFAM" id="SSF81995">
    <property type="entry name" value="beta-sandwich domain of Sec23/24"/>
    <property type="match status" value="1"/>
</dbReference>
<organism evidence="3 4">
    <name type="scientific">Cnuibacter physcomitrellae</name>
    <dbReference type="NCBI Taxonomy" id="1619308"/>
    <lineage>
        <taxon>Bacteria</taxon>
        <taxon>Bacillati</taxon>
        <taxon>Actinomycetota</taxon>
        <taxon>Actinomycetes</taxon>
        <taxon>Micrococcales</taxon>
        <taxon>Microbacteriaceae</taxon>
        <taxon>Cnuibacter</taxon>
    </lineage>
</organism>
<dbReference type="EMBL" id="CP020715">
    <property type="protein sequence ID" value="ARJ07042.1"/>
    <property type="molecule type" value="Genomic_DNA"/>
</dbReference>
<feature type="compositionally biased region" description="Low complexity" evidence="1">
    <location>
        <begin position="7"/>
        <end position="31"/>
    </location>
</feature>
<dbReference type="InterPro" id="IPR025241">
    <property type="entry name" value="DUF4190"/>
</dbReference>
<dbReference type="Proteomes" id="UP000192775">
    <property type="component" value="Chromosome"/>
</dbReference>
<evidence type="ECO:0000256" key="1">
    <source>
        <dbReference type="SAM" id="MobiDB-lite"/>
    </source>
</evidence>
<keyword evidence="2" id="KW-1133">Transmembrane helix</keyword>
<sequence length="157" mass="16019">MPPSGSPQPYSQQPYGQPDPAAAYGQPQSYAPAPPAPPSYGQPYPQQQPYGQPQPYGYPSPYPALPPYEPLAIASISVAGGAAILGFFLTFLAVGAVVGAILGLVALSRIKRTGNRGRGLAIAGTIVGFVVTGIGLLVLIVAIGFFAVAVGSYGYPS</sequence>
<reference evidence="3 4" key="1">
    <citation type="submission" date="2017-04" db="EMBL/GenBank/DDBJ databases">
        <authorList>
            <person name="Afonso C.L."/>
            <person name="Miller P.J."/>
            <person name="Scott M.A."/>
            <person name="Spackman E."/>
            <person name="Goraichik I."/>
            <person name="Dimitrov K.M."/>
            <person name="Suarez D.L."/>
            <person name="Swayne D.E."/>
        </authorList>
    </citation>
    <scope>NUCLEOTIDE SEQUENCE [LARGE SCALE GENOMIC DNA]</scope>
    <source>
        <strain evidence="4">XA(T)</strain>
    </source>
</reference>
<protein>
    <submittedName>
        <fullName evidence="3">Uncharacterized protein</fullName>
    </submittedName>
</protein>
<keyword evidence="4" id="KW-1185">Reference proteome</keyword>
<evidence type="ECO:0000256" key="2">
    <source>
        <dbReference type="SAM" id="Phobius"/>
    </source>
</evidence>
<dbReference type="AlphaFoldDB" id="A0A1X9LRH8"/>
<name>A0A1X9LRH8_9MICO</name>
<feature type="transmembrane region" description="Helical" evidence="2">
    <location>
        <begin position="74"/>
        <end position="107"/>
    </location>
</feature>
<feature type="transmembrane region" description="Helical" evidence="2">
    <location>
        <begin position="119"/>
        <end position="150"/>
    </location>
</feature>